<dbReference type="CDD" id="cd07377">
    <property type="entry name" value="WHTH_GntR"/>
    <property type="match status" value="1"/>
</dbReference>
<dbReference type="EMBL" id="SNZR01000013">
    <property type="protein sequence ID" value="TDR90131.1"/>
    <property type="molecule type" value="Genomic_DNA"/>
</dbReference>
<dbReference type="InterPro" id="IPR036388">
    <property type="entry name" value="WH-like_DNA-bd_sf"/>
</dbReference>
<dbReference type="InterPro" id="IPR008920">
    <property type="entry name" value="TF_FadR/GntR_C"/>
</dbReference>
<dbReference type="Gene3D" id="1.10.10.10">
    <property type="entry name" value="Winged helix-like DNA-binding domain superfamily/Winged helix DNA-binding domain"/>
    <property type="match status" value="1"/>
</dbReference>
<dbReference type="PANTHER" id="PTHR43537">
    <property type="entry name" value="TRANSCRIPTIONAL REGULATOR, GNTR FAMILY"/>
    <property type="match status" value="1"/>
</dbReference>
<dbReference type="Pfam" id="PF00392">
    <property type="entry name" value="GntR"/>
    <property type="match status" value="1"/>
</dbReference>
<dbReference type="GO" id="GO:0003677">
    <property type="term" value="F:DNA binding"/>
    <property type="evidence" value="ECO:0007669"/>
    <property type="project" value="UniProtKB-KW"/>
</dbReference>
<keyword evidence="2 6" id="KW-0238">DNA-binding</keyword>
<evidence type="ECO:0000259" key="5">
    <source>
        <dbReference type="PROSITE" id="PS50949"/>
    </source>
</evidence>
<dbReference type="AlphaFoldDB" id="A0A4R7BX23"/>
<protein>
    <submittedName>
        <fullName evidence="6">DNA-binding GntR family transcriptional regulator</fullName>
    </submittedName>
</protein>
<evidence type="ECO:0000256" key="3">
    <source>
        <dbReference type="ARBA" id="ARBA00023163"/>
    </source>
</evidence>
<keyword evidence="1" id="KW-0805">Transcription regulation</keyword>
<dbReference type="Gene3D" id="1.20.120.530">
    <property type="entry name" value="GntR ligand-binding domain-like"/>
    <property type="match status" value="1"/>
</dbReference>
<gene>
    <name evidence="6" type="ORF">EV668_2973</name>
</gene>
<dbReference type="Proteomes" id="UP000295122">
    <property type="component" value="Unassembled WGS sequence"/>
</dbReference>
<reference evidence="6 7" key="1">
    <citation type="submission" date="2019-03" db="EMBL/GenBank/DDBJ databases">
        <title>Genomic Encyclopedia of Type Strains, Phase IV (KMG-IV): sequencing the most valuable type-strain genomes for metagenomic binning, comparative biology and taxonomic classification.</title>
        <authorList>
            <person name="Goeker M."/>
        </authorList>
    </citation>
    <scope>NUCLEOTIDE SEQUENCE [LARGE SCALE GENOMIC DNA]</scope>
    <source>
        <strain evidence="6 7">DSM 25903</strain>
    </source>
</reference>
<dbReference type="SUPFAM" id="SSF46785">
    <property type="entry name" value="Winged helix' DNA-binding domain"/>
    <property type="match status" value="1"/>
</dbReference>
<evidence type="ECO:0000256" key="1">
    <source>
        <dbReference type="ARBA" id="ARBA00023015"/>
    </source>
</evidence>
<evidence type="ECO:0000313" key="7">
    <source>
        <dbReference type="Proteomes" id="UP000295122"/>
    </source>
</evidence>
<feature type="domain" description="HTH gntR-type" evidence="5">
    <location>
        <begin position="16"/>
        <end position="83"/>
    </location>
</feature>
<dbReference type="InterPro" id="IPR036390">
    <property type="entry name" value="WH_DNA-bd_sf"/>
</dbReference>
<sequence length="254" mass="27701">MRDLPAGAVRRRSADPSLAESAAERLRALIVSNTFKPGDALGEPMLVERLGTSRSPVREALRQLATEGLVTLRRNRAAIVSRLDPAELHHLFEAEAAIEGFAASLAALRPGRQDLNRMAELQEALERAHDEGNAARYMQANRQLHSLIVAAARNPILVQMHDRILRQLQRARNAALSQDGRIEQSIREHRAILAAIEAGDGDEARRLVTGHILNTDQAIALLQQAVPSPRGPAHASPRPLAEERAPSRPISGPP</sequence>
<keyword evidence="3" id="KW-0804">Transcription</keyword>
<dbReference type="RefSeq" id="WP_245513192.1">
    <property type="nucleotide sequence ID" value="NZ_SNZR01000013.1"/>
</dbReference>
<dbReference type="PRINTS" id="PR00035">
    <property type="entry name" value="HTHGNTR"/>
</dbReference>
<evidence type="ECO:0000256" key="4">
    <source>
        <dbReference type="SAM" id="MobiDB-lite"/>
    </source>
</evidence>
<name>A0A4R7BX23_9HYPH</name>
<organism evidence="6 7">
    <name type="scientific">Enterovirga rhinocerotis</name>
    <dbReference type="NCBI Taxonomy" id="1339210"/>
    <lineage>
        <taxon>Bacteria</taxon>
        <taxon>Pseudomonadati</taxon>
        <taxon>Pseudomonadota</taxon>
        <taxon>Alphaproteobacteria</taxon>
        <taxon>Hyphomicrobiales</taxon>
        <taxon>Methylobacteriaceae</taxon>
        <taxon>Enterovirga</taxon>
    </lineage>
</organism>
<dbReference type="PANTHER" id="PTHR43537:SF24">
    <property type="entry name" value="GLUCONATE OPERON TRANSCRIPTIONAL REPRESSOR"/>
    <property type="match status" value="1"/>
</dbReference>
<dbReference type="PROSITE" id="PS50949">
    <property type="entry name" value="HTH_GNTR"/>
    <property type="match status" value="1"/>
</dbReference>
<dbReference type="InterPro" id="IPR000524">
    <property type="entry name" value="Tscrpt_reg_HTH_GntR"/>
</dbReference>
<accession>A0A4R7BX23</accession>
<dbReference type="Pfam" id="PF07729">
    <property type="entry name" value="FCD"/>
    <property type="match status" value="1"/>
</dbReference>
<evidence type="ECO:0000256" key="2">
    <source>
        <dbReference type="ARBA" id="ARBA00023125"/>
    </source>
</evidence>
<keyword evidence="7" id="KW-1185">Reference proteome</keyword>
<comment type="caution">
    <text evidence="6">The sequence shown here is derived from an EMBL/GenBank/DDBJ whole genome shotgun (WGS) entry which is preliminary data.</text>
</comment>
<proteinExistence type="predicted"/>
<evidence type="ECO:0000313" key="6">
    <source>
        <dbReference type="EMBL" id="TDR90131.1"/>
    </source>
</evidence>
<dbReference type="SUPFAM" id="SSF48008">
    <property type="entry name" value="GntR ligand-binding domain-like"/>
    <property type="match status" value="1"/>
</dbReference>
<dbReference type="GO" id="GO:0003700">
    <property type="term" value="F:DNA-binding transcription factor activity"/>
    <property type="evidence" value="ECO:0007669"/>
    <property type="project" value="InterPro"/>
</dbReference>
<dbReference type="SMART" id="SM00895">
    <property type="entry name" value="FCD"/>
    <property type="match status" value="1"/>
</dbReference>
<feature type="region of interest" description="Disordered" evidence="4">
    <location>
        <begin position="226"/>
        <end position="254"/>
    </location>
</feature>
<dbReference type="InterPro" id="IPR011711">
    <property type="entry name" value="GntR_C"/>
</dbReference>
<dbReference type="SMART" id="SM00345">
    <property type="entry name" value="HTH_GNTR"/>
    <property type="match status" value="1"/>
</dbReference>